<evidence type="ECO:0000313" key="1">
    <source>
        <dbReference type="EMBL" id="PKI50382.1"/>
    </source>
</evidence>
<comment type="caution">
    <text evidence="1">The sequence shown here is derived from an EMBL/GenBank/DDBJ whole genome shotgun (WGS) entry which is preliminary data.</text>
</comment>
<keyword evidence="2" id="KW-1185">Reference proteome</keyword>
<dbReference type="Proteomes" id="UP000233551">
    <property type="component" value="Unassembled WGS sequence"/>
</dbReference>
<accession>A0A2I0J2C6</accession>
<name>A0A2I0J2C6_PUNGR</name>
<proteinExistence type="predicted"/>
<protein>
    <submittedName>
        <fullName evidence="1">Uncharacterized protein</fullName>
    </submittedName>
</protein>
<gene>
    <name evidence="1" type="ORF">CRG98_029210</name>
</gene>
<evidence type="ECO:0000313" key="2">
    <source>
        <dbReference type="Proteomes" id="UP000233551"/>
    </source>
</evidence>
<dbReference type="EMBL" id="PGOL01002117">
    <property type="protein sequence ID" value="PKI50382.1"/>
    <property type="molecule type" value="Genomic_DNA"/>
</dbReference>
<organism evidence="1 2">
    <name type="scientific">Punica granatum</name>
    <name type="common">Pomegranate</name>
    <dbReference type="NCBI Taxonomy" id="22663"/>
    <lineage>
        <taxon>Eukaryota</taxon>
        <taxon>Viridiplantae</taxon>
        <taxon>Streptophyta</taxon>
        <taxon>Embryophyta</taxon>
        <taxon>Tracheophyta</taxon>
        <taxon>Spermatophyta</taxon>
        <taxon>Magnoliopsida</taxon>
        <taxon>eudicotyledons</taxon>
        <taxon>Gunneridae</taxon>
        <taxon>Pentapetalae</taxon>
        <taxon>rosids</taxon>
        <taxon>malvids</taxon>
        <taxon>Myrtales</taxon>
        <taxon>Lythraceae</taxon>
        <taxon>Punica</taxon>
    </lineage>
</organism>
<dbReference type="AlphaFoldDB" id="A0A2I0J2C6"/>
<reference evidence="1 2" key="1">
    <citation type="submission" date="2017-11" db="EMBL/GenBank/DDBJ databases">
        <title>De-novo sequencing of pomegranate (Punica granatum L.) genome.</title>
        <authorList>
            <person name="Akparov Z."/>
            <person name="Amiraslanov A."/>
            <person name="Hajiyeva S."/>
            <person name="Abbasov M."/>
            <person name="Kaur K."/>
            <person name="Hamwieh A."/>
            <person name="Solovyev V."/>
            <person name="Salamov A."/>
            <person name="Braich B."/>
            <person name="Kosarev P."/>
            <person name="Mahmoud A."/>
            <person name="Hajiyev E."/>
            <person name="Babayeva S."/>
            <person name="Izzatullayeva V."/>
            <person name="Mammadov A."/>
            <person name="Mammadov A."/>
            <person name="Sharifova S."/>
            <person name="Ojaghi J."/>
            <person name="Eynullazada K."/>
            <person name="Bayramov B."/>
            <person name="Abdulazimova A."/>
            <person name="Shahmuradov I."/>
        </authorList>
    </citation>
    <scope>NUCLEOTIDE SEQUENCE [LARGE SCALE GENOMIC DNA]</scope>
    <source>
        <strain evidence="2">cv. AG2017</strain>
        <tissue evidence="1">Leaf</tissue>
    </source>
</reference>
<sequence length="151" mass="17355">MEMQESRVTRLSRERARLERKLGAAVGGRAWWPRLLRDPYARLKAARRVGRRLRENRVIYRQIVAGFSLGKWLDRIGRILEILMSSRGFESLGEEKEKKRVANGGRPWFGATGPTGMLEVSGKLRSRSVEHSSFVNRMDDVLPMSARKGFQ</sequence>